<dbReference type="PANTHER" id="PTHR45842:SF12">
    <property type="entry name" value="KEKKON 5, ISOFORM A"/>
    <property type="match status" value="1"/>
</dbReference>
<evidence type="ECO:0000313" key="9">
    <source>
        <dbReference type="RefSeq" id="XP_019617773.1"/>
    </source>
</evidence>
<reference evidence="9" key="1">
    <citation type="submission" date="2025-08" db="UniProtKB">
        <authorList>
            <consortium name="RefSeq"/>
        </authorList>
    </citation>
    <scope>IDENTIFICATION</scope>
    <source>
        <tissue evidence="9">Gonad</tissue>
    </source>
</reference>
<organism evidence="8 9">
    <name type="scientific">Branchiostoma belcheri</name>
    <name type="common">Amphioxus</name>
    <dbReference type="NCBI Taxonomy" id="7741"/>
    <lineage>
        <taxon>Eukaryota</taxon>
        <taxon>Metazoa</taxon>
        <taxon>Chordata</taxon>
        <taxon>Cephalochordata</taxon>
        <taxon>Leptocardii</taxon>
        <taxon>Amphioxiformes</taxon>
        <taxon>Branchiostomatidae</taxon>
        <taxon>Branchiostoma</taxon>
    </lineage>
</organism>
<dbReference type="SMART" id="SM00408">
    <property type="entry name" value="IGc2"/>
    <property type="match status" value="1"/>
</dbReference>
<accession>A0A6P4Y039</accession>
<dbReference type="InterPro" id="IPR007110">
    <property type="entry name" value="Ig-like_dom"/>
</dbReference>
<dbReference type="InterPro" id="IPR013098">
    <property type="entry name" value="Ig_I-set"/>
</dbReference>
<dbReference type="InterPro" id="IPR032675">
    <property type="entry name" value="LRR_dom_sf"/>
</dbReference>
<evidence type="ECO:0000256" key="2">
    <source>
        <dbReference type="ARBA" id="ARBA00022729"/>
    </source>
</evidence>
<dbReference type="AlphaFoldDB" id="A0A6P4Y039"/>
<sequence>MTGKLKRFWFLLVIILNEIASTTPCSTFNCLLSTTCRCNSKDLTTVPQKLPRRITELYLNTNDIATIHPSSFSRYRRLIKLNLSQNRITSVPAGTFSGLPDLKELHLSSNKITTIQRGAFTNLLQLQKLYLNTNNINTIQSEPTILSFRRVDNDTSVQEETLHLVCEVSGMPKPDITVTLPSGPNTNAMSGGRVTVEVKNTTATVTITGVTAADAGQYICIATNPSGSASATLSFISTWLYTRSFRTPSVF</sequence>
<dbReference type="Pfam" id="PF13855">
    <property type="entry name" value="LRR_8"/>
    <property type="match status" value="1"/>
</dbReference>
<keyword evidence="5" id="KW-0325">Glycoprotein</keyword>
<gene>
    <name evidence="9" type="primary">LOC109465073</name>
</gene>
<keyword evidence="8" id="KW-1185">Reference proteome</keyword>
<dbReference type="Gene3D" id="2.60.40.10">
    <property type="entry name" value="Immunoglobulins"/>
    <property type="match status" value="1"/>
</dbReference>
<evidence type="ECO:0000259" key="7">
    <source>
        <dbReference type="PROSITE" id="PS50835"/>
    </source>
</evidence>
<name>A0A6P4Y039_BRABE</name>
<dbReference type="KEGG" id="bbel:109465073"/>
<dbReference type="OrthoDB" id="1600340at2759"/>
<dbReference type="PROSITE" id="PS51450">
    <property type="entry name" value="LRR"/>
    <property type="match status" value="2"/>
</dbReference>
<evidence type="ECO:0000256" key="3">
    <source>
        <dbReference type="ARBA" id="ARBA00022737"/>
    </source>
</evidence>
<dbReference type="FunFam" id="3.80.10.10:FF:000732">
    <property type="entry name" value="GD11101"/>
    <property type="match status" value="1"/>
</dbReference>
<dbReference type="PANTHER" id="PTHR45842">
    <property type="entry name" value="SYNAPTIC ADHESION-LIKE MOLECULE SALM"/>
    <property type="match status" value="1"/>
</dbReference>
<dbReference type="SMART" id="SM00369">
    <property type="entry name" value="LRR_TYP"/>
    <property type="match status" value="4"/>
</dbReference>
<dbReference type="RefSeq" id="XP_019617773.1">
    <property type="nucleotide sequence ID" value="XM_019762214.1"/>
</dbReference>
<feature type="signal peptide" evidence="6">
    <location>
        <begin position="1"/>
        <end position="24"/>
    </location>
</feature>
<evidence type="ECO:0000256" key="6">
    <source>
        <dbReference type="SAM" id="SignalP"/>
    </source>
</evidence>
<keyword evidence="4" id="KW-1015">Disulfide bond</keyword>
<dbReference type="Proteomes" id="UP000515135">
    <property type="component" value="Unplaced"/>
</dbReference>
<dbReference type="InterPro" id="IPR003591">
    <property type="entry name" value="Leu-rich_rpt_typical-subtyp"/>
</dbReference>
<dbReference type="InterPro" id="IPR001611">
    <property type="entry name" value="Leu-rich_rpt"/>
</dbReference>
<evidence type="ECO:0000256" key="5">
    <source>
        <dbReference type="ARBA" id="ARBA00023180"/>
    </source>
</evidence>
<protein>
    <submittedName>
        <fullName evidence="9">Slit homolog 1 protein-like</fullName>
    </submittedName>
</protein>
<keyword evidence="2 6" id="KW-0732">Signal</keyword>
<dbReference type="Gene3D" id="3.80.10.10">
    <property type="entry name" value="Ribonuclease Inhibitor"/>
    <property type="match status" value="1"/>
</dbReference>
<feature type="chain" id="PRO_5027684614" evidence="6">
    <location>
        <begin position="25"/>
        <end position="251"/>
    </location>
</feature>
<dbReference type="GeneID" id="109465073"/>
<dbReference type="PROSITE" id="PS50835">
    <property type="entry name" value="IG_LIKE"/>
    <property type="match status" value="1"/>
</dbReference>
<dbReference type="SUPFAM" id="SSF52058">
    <property type="entry name" value="L domain-like"/>
    <property type="match status" value="1"/>
</dbReference>
<dbReference type="SUPFAM" id="SSF48726">
    <property type="entry name" value="Immunoglobulin"/>
    <property type="match status" value="1"/>
</dbReference>
<proteinExistence type="predicted"/>
<evidence type="ECO:0000313" key="8">
    <source>
        <dbReference type="Proteomes" id="UP000515135"/>
    </source>
</evidence>
<evidence type="ECO:0000256" key="1">
    <source>
        <dbReference type="ARBA" id="ARBA00022614"/>
    </source>
</evidence>
<dbReference type="Pfam" id="PF07679">
    <property type="entry name" value="I-set"/>
    <property type="match status" value="1"/>
</dbReference>
<dbReference type="InterPro" id="IPR013783">
    <property type="entry name" value="Ig-like_fold"/>
</dbReference>
<dbReference type="InterPro" id="IPR036179">
    <property type="entry name" value="Ig-like_dom_sf"/>
</dbReference>
<dbReference type="InterPro" id="IPR003598">
    <property type="entry name" value="Ig_sub2"/>
</dbReference>
<dbReference type="InterPro" id="IPR050467">
    <property type="entry name" value="LRFN"/>
</dbReference>
<keyword evidence="1" id="KW-0433">Leucine-rich repeat</keyword>
<evidence type="ECO:0000256" key="4">
    <source>
        <dbReference type="ARBA" id="ARBA00023157"/>
    </source>
</evidence>
<feature type="domain" description="Ig-like" evidence="7">
    <location>
        <begin position="143"/>
        <end position="234"/>
    </location>
</feature>
<keyword evidence="3" id="KW-0677">Repeat</keyword>